<dbReference type="AlphaFoldDB" id="A0A0A8ZEC8"/>
<evidence type="ECO:0000313" key="1">
    <source>
        <dbReference type="EMBL" id="JAD37131.1"/>
    </source>
</evidence>
<name>A0A0A8ZEC8_ARUDO</name>
<reference evidence="1" key="1">
    <citation type="submission" date="2014-09" db="EMBL/GenBank/DDBJ databases">
        <authorList>
            <person name="Magalhaes I.L.F."/>
            <person name="Oliveira U."/>
            <person name="Santos F.R."/>
            <person name="Vidigal T.H.D.A."/>
            <person name="Brescovit A.D."/>
            <person name="Santos A.J."/>
        </authorList>
    </citation>
    <scope>NUCLEOTIDE SEQUENCE</scope>
    <source>
        <tissue evidence="1">Shoot tissue taken approximately 20 cm above the soil surface</tissue>
    </source>
</reference>
<proteinExistence type="predicted"/>
<dbReference type="EMBL" id="GBRH01260764">
    <property type="protein sequence ID" value="JAD37131.1"/>
    <property type="molecule type" value="Transcribed_RNA"/>
</dbReference>
<sequence length="23" mass="2782">MIEEEKVWLVSLHLDGTAAQWYY</sequence>
<accession>A0A0A8ZEC8</accession>
<organism evidence="1">
    <name type="scientific">Arundo donax</name>
    <name type="common">Giant reed</name>
    <name type="synonym">Donax arundinaceus</name>
    <dbReference type="NCBI Taxonomy" id="35708"/>
    <lineage>
        <taxon>Eukaryota</taxon>
        <taxon>Viridiplantae</taxon>
        <taxon>Streptophyta</taxon>
        <taxon>Embryophyta</taxon>
        <taxon>Tracheophyta</taxon>
        <taxon>Spermatophyta</taxon>
        <taxon>Magnoliopsida</taxon>
        <taxon>Liliopsida</taxon>
        <taxon>Poales</taxon>
        <taxon>Poaceae</taxon>
        <taxon>PACMAD clade</taxon>
        <taxon>Arundinoideae</taxon>
        <taxon>Arundineae</taxon>
        <taxon>Arundo</taxon>
    </lineage>
</organism>
<reference evidence="1" key="2">
    <citation type="journal article" date="2015" name="Data Brief">
        <title>Shoot transcriptome of the giant reed, Arundo donax.</title>
        <authorList>
            <person name="Barrero R.A."/>
            <person name="Guerrero F.D."/>
            <person name="Moolhuijzen P."/>
            <person name="Goolsby J.A."/>
            <person name="Tidwell J."/>
            <person name="Bellgard S.E."/>
            <person name="Bellgard M.I."/>
        </authorList>
    </citation>
    <scope>NUCLEOTIDE SEQUENCE</scope>
    <source>
        <tissue evidence="1">Shoot tissue taken approximately 20 cm above the soil surface</tissue>
    </source>
</reference>
<protein>
    <submittedName>
        <fullName evidence="1">Uncharacterized protein</fullName>
    </submittedName>
</protein>